<dbReference type="SUPFAM" id="SSF52540">
    <property type="entry name" value="P-loop containing nucleoside triphosphate hydrolases"/>
    <property type="match status" value="1"/>
</dbReference>
<evidence type="ECO:0000256" key="5">
    <source>
        <dbReference type="ARBA" id="ARBA00022692"/>
    </source>
</evidence>
<evidence type="ECO:0000256" key="8">
    <source>
        <dbReference type="ARBA" id="ARBA00022989"/>
    </source>
</evidence>
<feature type="transmembrane region" description="Helical" evidence="10">
    <location>
        <begin position="39"/>
        <end position="62"/>
    </location>
</feature>
<evidence type="ECO:0000256" key="1">
    <source>
        <dbReference type="ARBA" id="ARBA00004651"/>
    </source>
</evidence>
<dbReference type="Pfam" id="PF00005">
    <property type="entry name" value="ABC_tran"/>
    <property type="match status" value="1"/>
</dbReference>
<evidence type="ECO:0000256" key="10">
    <source>
        <dbReference type="SAM" id="Phobius"/>
    </source>
</evidence>
<evidence type="ECO:0000256" key="3">
    <source>
        <dbReference type="ARBA" id="ARBA00022475"/>
    </source>
</evidence>
<evidence type="ECO:0000313" key="13">
    <source>
        <dbReference type="EMBL" id="SDS52140.1"/>
    </source>
</evidence>
<keyword evidence="7 13" id="KW-0067">ATP-binding</keyword>
<evidence type="ECO:0000313" key="14">
    <source>
        <dbReference type="Proteomes" id="UP000199103"/>
    </source>
</evidence>
<dbReference type="Gene3D" id="3.40.50.300">
    <property type="entry name" value="P-loop containing nucleotide triphosphate hydrolases"/>
    <property type="match status" value="1"/>
</dbReference>
<dbReference type="Gene3D" id="1.20.1560.10">
    <property type="entry name" value="ABC transporter type 1, transmembrane domain"/>
    <property type="match status" value="1"/>
</dbReference>
<name>A0A1H1SVX0_9ACTN</name>
<dbReference type="Pfam" id="PF00664">
    <property type="entry name" value="ABC_membrane"/>
    <property type="match status" value="1"/>
</dbReference>
<evidence type="ECO:0000259" key="11">
    <source>
        <dbReference type="PROSITE" id="PS50893"/>
    </source>
</evidence>
<dbReference type="GO" id="GO:0016887">
    <property type="term" value="F:ATP hydrolysis activity"/>
    <property type="evidence" value="ECO:0007669"/>
    <property type="project" value="InterPro"/>
</dbReference>
<dbReference type="InterPro" id="IPR036640">
    <property type="entry name" value="ABC1_TM_sf"/>
</dbReference>
<feature type="domain" description="ABC transmembrane type-1" evidence="12">
    <location>
        <begin position="44"/>
        <end position="323"/>
    </location>
</feature>
<dbReference type="GO" id="GO:0015421">
    <property type="term" value="F:ABC-type oligopeptide transporter activity"/>
    <property type="evidence" value="ECO:0007669"/>
    <property type="project" value="TreeGrafter"/>
</dbReference>
<keyword evidence="9 10" id="KW-0472">Membrane</keyword>
<keyword evidence="4" id="KW-0997">Cell inner membrane</keyword>
<dbReference type="AlphaFoldDB" id="A0A1H1SVX0"/>
<feature type="transmembrane region" description="Helical" evidence="10">
    <location>
        <begin position="74"/>
        <end position="95"/>
    </location>
</feature>
<evidence type="ECO:0000256" key="6">
    <source>
        <dbReference type="ARBA" id="ARBA00022741"/>
    </source>
</evidence>
<dbReference type="PANTHER" id="PTHR43394:SF1">
    <property type="entry name" value="ATP-BINDING CASSETTE SUB-FAMILY B MEMBER 10, MITOCHONDRIAL"/>
    <property type="match status" value="1"/>
</dbReference>
<evidence type="ECO:0000256" key="7">
    <source>
        <dbReference type="ARBA" id="ARBA00022840"/>
    </source>
</evidence>
<dbReference type="GO" id="GO:0005886">
    <property type="term" value="C:plasma membrane"/>
    <property type="evidence" value="ECO:0007669"/>
    <property type="project" value="UniProtKB-SubCell"/>
</dbReference>
<dbReference type="InterPro" id="IPR027417">
    <property type="entry name" value="P-loop_NTPase"/>
</dbReference>
<dbReference type="InterPro" id="IPR003439">
    <property type="entry name" value="ABC_transporter-like_ATP-bd"/>
</dbReference>
<dbReference type="InterPro" id="IPR039421">
    <property type="entry name" value="Type_1_exporter"/>
</dbReference>
<gene>
    <name evidence="13" type="ORF">SAMN04489812_2159</name>
</gene>
<dbReference type="InterPro" id="IPR011527">
    <property type="entry name" value="ABC1_TM_dom"/>
</dbReference>
<dbReference type="GO" id="GO:0005524">
    <property type="term" value="F:ATP binding"/>
    <property type="evidence" value="ECO:0007669"/>
    <property type="project" value="UniProtKB-KW"/>
</dbReference>
<feature type="transmembrane region" description="Helical" evidence="10">
    <location>
        <begin position="180"/>
        <end position="200"/>
    </location>
</feature>
<dbReference type="PROSITE" id="PS50929">
    <property type="entry name" value="ABC_TM1F"/>
    <property type="match status" value="1"/>
</dbReference>
<evidence type="ECO:0000256" key="9">
    <source>
        <dbReference type="ARBA" id="ARBA00023136"/>
    </source>
</evidence>
<dbReference type="STRING" id="630515.SAMN04489812_2159"/>
<keyword evidence="2" id="KW-0813">Transport</keyword>
<dbReference type="OrthoDB" id="9806127at2"/>
<dbReference type="FunFam" id="3.40.50.300:FF:001001">
    <property type="entry name" value="Multidrug ABC transporter ATP-binding protein"/>
    <property type="match status" value="1"/>
</dbReference>
<feature type="domain" description="ABC transporter" evidence="11">
    <location>
        <begin position="354"/>
        <end position="587"/>
    </location>
</feature>
<feature type="transmembrane region" description="Helical" evidence="10">
    <location>
        <begin position="269"/>
        <end position="288"/>
    </location>
</feature>
<keyword evidence="6" id="KW-0547">Nucleotide-binding</keyword>
<dbReference type="InterPro" id="IPR003593">
    <property type="entry name" value="AAA+_ATPase"/>
</dbReference>
<dbReference type="CDD" id="cd07346">
    <property type="entry name" value="ABC_6TM_exporters"/>
    <property type="match status" value="1"/>
</dbReference>
<dbReference type="PANTHER" id="PTHR43394">
    <property type="entry name" value="ATP-DEPENDENT PERMEASE MDL1, MITOCHONDRIAL"/>
    <property type="match status" value="1"/>
</dbReference>
<dbReference type="SMART" id="SM00382">
    <property type="entry name" value="AAA"/>
    <property type="match status" value="1"/>
</dbReference>
<feature type="transmembrane region" description="Helical" evidence="10">
    <location>
        <begin position="294"/>
        <end position="315"/>
    </location>
</feature>
<dbReference type="PROSITE" id="PS50893">
    <property type="entry name" value="ABC_TRANSPORTER_2"/>
    <property type="match status" value="1"/>
</dbReference>
<organism evidence="13 14">
    <name type="scientific">Microlunatus soli</name>
    <dbReference type="NCBI Taxonomy" id="630515"/>
    <lineage>
        <taxon>Bacteria</taxon>
        <taxon>Bacillati</taxon>
        <taxon>Actinomycetota</taxon>
        <taxon>Actinomycetes</taxon>
        <taxon>Propionibacteriales</taxon>
        <taxon>Propionibacteriaceae</taxon>
        <taxon>Microlunatus</taxon>
    </lineage>
</organism>
<comment type="subcellular location">
    <subcellularLocation>
        <location evidence="1">Cell membrane</location>
        <topology evidence="1">Multi-pass membrane protein</topology>
    </subcellularLocation>
</comment>
<protein>
    <submittedName>
        <fullName evidence="13">ATP-binding cassette, subfamily C</fullName>
    </submittedName>
</protein>
<proteinExistence type="predicted"/>
<keyword evidence="5 10" id="KW-0812">Transmembrane</keyword>
<dbReference type="RefSeq" id="WP_091524233.1">
    <property type="nucleotide sequence ID" value="NZ_LT629772.1"/>
</dbReference>
<sequence length="590" mass="62192">MTAELVAAQTEQSEDRAVPTADAGRTWRVVGRIAWRQPWLVLSAIISSLLAAGLSVMAPYLLGSVVDLVIDRGTVRQLLGLIALVVLVAAAGAVATRISYALVGRLGADVLAELREQVMDRALTVDARVLERAGTGEITARVTGDVAQVSESTSQLVSLSASLLTVLATAVGFLTLDWRLALAFLTVMPVYVLALRWYLLRAPRLYAAERVAVGRRGQTVLASISGAETVHAYGTESRHSDRVNAASRGAIGATLRAFRTLQTFMNTMNLAEAVGLGALLLTGFLLVGRQDVTVGAVTAAALMFHRLFGPLGFLLMTFDDVQAAGAALARLVGVADLRPPQRQPERPVPERATLSGAGISHRYGDADVLHGVDLTIAAGERVAVVGASGAGKTTVAAILGGVFPATAGAVMIADDPIDRLDPEQIRRRVALVSQEVHVFTGTLADDLRLAAPDADDDQLRDALWTVGARGWVDALPQGLQTVVGEGAHRLTAAQAQQLALARVVLADPPVLILDEATAEAGSAGARALEDSARAALEGRTAVVVAHRLSQAQECDRIVVMDDGRVVEQGSHQELVDRGGSYARLWQAWHA</sequence>
<evidence type="ECO:0000256" key="4">
    <source>
        <dbReference type="ARBA" id="ARBA00022519"/>
    </source>
</evidence>
<evidence type="ECO:0000256" key="2">
    <source>
        <dbReference type="ARBA" id="ARBA00022448"/>
    </source>
</evidence>
<dbReference type="SUPFAM" id="SSF90123">
    <property type="entry name" value="ABC transporter transmembrane region"/>
    <property type="match status" value="1"/>
</dbReference>
<reference evidence="13 14" key="1">
    <citation type="submission" date="2016-10" db="EMBL/GenBank/DDBJ databases">
        <authorList>
            <person name="de Groot N.N."/>
        </authorList>
    </citation>
    <scope>NUCLEOTIDE SEQUENCE [LARGE SCALE GENOMIC DNA]</scope>
    <source>
        <strain evidence="13 14">DSM 21800</strain>
    </source>
</reference>
<accession>A0A1H1SVX0</accession>
<keyword evidence="8 10" id="KW-1133">Transmembrane helix</keyword>
<dbReference type="EMBL" id="LT629772">
    <property type="protein sequence ID" value="SDS52140.1"/>
    <property type="molecule type" value="Genomic_DNA"/>
</dbReference>
<feature type="transmembrane region" description="Helical" evidence="10">
    <location>
        <begin position="156"/>
        <end position="174"/>
    </location>
</feature>
<keyword evidence="3" id="KW-1003">Cell membrane</keyword>
<keyword evidence="14" id="KW-1185">Reference proteome</keyword>
<dbReference type="Proteomes" id="UP000199103">
    <property type="component" value="Chromosome I"/>
</dbReference>
<evidence type="ECO:0000259" key="12">
    <source>
        <dbReference type="PROSITE" id="PS50929"/>
    </source>
</evidence>